<dbReference type="OrthoDB" id="1876721at2759"/>
<name>A0A9Q0KZD7_9MAGN</name>
<evidence type="ECO:0008006" key="3">
    <source>
        <dbReference type="Google" id="ProtNLM"/>
    </source>
</evidence>
<reference evidence="1" key="1">
    <citation type="journal article" date="2023" name="Plant J.">
        <title>The genome of the king protea, Protea cynaroides.</title>
        <authorList>
            <person name="Chang J."/>
            <person name="Duong T.A."/>
            <person name="Schoeman C."/>
            <person name="Ma X."/>
            <person name="Roodt D."/>
            <person name="Barker N."/>
            <person name="Li Z."/>
            <person name="Van de Peer Y."/>
            <person name="Mizrachi E."/>
        </authorList>
    </citation>
    <scope>NUCLEOTIDE SEQUENCE</scope>
    <source>
        <tissue evidence="1">Young leaves</tissue>
    </source>
</reference>
<accession>A0A9Q0KZD7</accession>
<proteinExistence type="predicted"/>
<dbReference type="AlphaFoldDB" id="A0A9Q0KZD7"/>
<gene>
    <name evidence="1" type="ORF">NE237_010246</name>
</gene>
<sequence>MTTLVLGTASTGSRCATFEARERKAKHKAPTKGNDARSRVSLGFGADRKEPLWRCAKECGACCKLQKGPSFASPEEIFHDPSDVQLYRSLIGPDGWCKHFEKTTRTCSIYSERPYFCHTEPHIFRELYGIDEKRFNKEACSCCRDTIEAVYGVHSKELDNFNHAIRNQDSS</sequence>
<evidence type="ECO:0000313" key="2">
    <source>
        <dbReference type="Proteomes" id="UP001141806"/>
    </source>
</evidence>
<dbReference type="InterPro" id="IPR005358">
    <property type="entry name" value="Puta_zinc/iron-chelating_dom"/>
</dbReference>
<dbReference type="PANTHER" id="PTHR36791:SF2">
    <property type="entry name" value="OS03G0363400 PROTEIN"/>
    <property type="match status" value="1"/>
</dbReference>
<protein>
    <recommendedName>
        <fullName evidence="3">Zinc/iron-chelating domain-containing protein</fullName>
    </recommendedName>
</protein>
<organism evidence="1 2">
    <name type="scientific">Protea cynaroides</name>
    <dbReference type="NCBI Taxonomy" id="273540"/>
    <lineage>
        <taxon>Eukaryota</taxon>
        <taxon>Viridiplantae</taxon>
        <taxon>Streptophyta</taxon>
        <taxon>Embryophyta</taxon>
        <taxon>Tracheophyta</taxon>
        <taxon>Spermatophyta</taxon>
        <taxon>Magnoliopsida</taxon>
        <taxon>Proteales</taxon>
        <taxon>Proteaceae</taxon>
        <taxon>Protea</taxon>
    </lineage>
</organism>
<dbReference type="Pfam" id="PF03692">
    <property type="entry name" value="CxxCxxCC"/>
    <property type="match status" value="1"/>
</dbReference>
<keyword evidence="2" id="KW-1185">Reference proteome</keyword>
<dbReference type="EMBL" id="JAMYWD010000002">
    <property type="protein sequence ID" value="KAJ4979466.1"/>
    <property type="molecule type" value="Genomic_DNA"/>
</dbReference>
<dbReference type="Proteomes" id="UP001141806">
    <property type="component" value="Unassembled WGS sequence"/>
</dbReference>
<comment type="caution">
    <text evidence="1">The sequence shown here is derived from an EMBL/GenBank/DDBJ whole genome shotgun (WGS) entry which is preliminary data.</text>
</comment>
<dbReference type="PANTHER" id="PTHR36791">
    <property type="entry name" value="OS03G0363400 PROTEIN"/>
    <property type="match status" value="1"/>
</dbReference>
<evidence type="ECO:0000313" key="1">
    <source>
        <dbReference type="EMBL" id="KAJ4979466.1"/>
    </source>
</evidence>